<accession>A0AAV9NAK7</accession>
<dbReference type="Gene3D" id="3.40.50.720">
    <property type="entry name" value="NAD(P)-binding Rossmann-like Domain"/>
    <property type="match status" value="1"/>
</dbReference>
<dbReference type="PRINTS" id="PR00081">
    <property type="entry name" value="GDHRDH"/>
</dbReference>
<dbReference type="EMBL" id="JAVRRD010000013">
    <property type="protein sequence ID" value="KAK5052605.1"/>
    <property type="molecule type" value="Genomic_DNA"/>
</dbReference>
<dbReference type="InterPro" id="IPR036291">
    <property type="entry name" value="NAD(P)-bd_dom_sf"/>
</dbReference>
<keyword evidence="2" id="KW-0560">Oxidoreductase</keyword>
<dbReference type="PANTHER" id="PTHR44229:SF4">
    <property type="entry name" value="15-HYDROXYPROSTAGLANDIN DEHYDROGENASE [NAD(+)]"/>
    <property type="match status" value="1"/>
</dbReference>
<protein>
    <submittedName>
        <fullName evidence="3">Uncharacterized protein</fullName>
    </submittedName>
</protein>
<evidence type="ECO:0000256" key="1">
    <source>
        <dbReference type="ARBA" id="ARBA00006484"/>
    </source>
</evidence>
<dbReference type="Pfam" id="PF00106">
    <property type="entry name" value="adh_short"/>
    <property type="match status" value="1"/>
</dbReference>
<evidence type="ECO:0000256" key="2">
    <source>
        <dbReference type="ARBA" id="ARBA00023002"/>
    </source>
</evidence>
<name>A0AAV9NAK7_9EURO</name>
<gene>
    <name evidence="3" type="ORF">LTR84_002470</name>
</gene>
<dbReference type="GeneID" id="89970678"/>
<proteinExistence type="inferred from homology"/>
<dbReference type="RefSeq" id="XP_064706305.1">
    <property type="nucleotide sequence ID" value="XM_064846080.1"/>
</dbReference>
<evidence type="ECO:0000313" key="3">
    <source>
        <dbReference type="EMBL" id="KAK5052605.1"/>
    </source>
</evidence>
<dbReference type="InterPro" id="IPR002347">
    <property type="entry name" value="SDR_fam"/>
</dbReference>
<organism evidence="3 4">
    <name type="scientific">Exophiala bonariae</name>
    <dbReference type="NCBI Taxonomy" id="1690606"/>
    <lineage>
        <taxon>Eukaryota</taxon>
        <taxon>Fungi</taxon>
        <taxon>Dikarya</taxon>
        <taxon>Ascomycota</taxon>
        <taxon>Pezizomycotina</taxon>
        <taxon>Eurotiomycetes</taxon>
        <taxon>Chaetothyriomycetidae</taxon>
        <taxon>Chaetothyriales</taxon>
        <taxon>Herpotrichiellaceae</taxon>
        <taxon>Exophiala</taxon>
    </lineage>
</organism>
<comment type="caution">
    <text evidence="3">The sequence shown here is derived from an EMBL/GenBank/DDBJ whole genome shotgun (WGS) entry which is preliminary data.</text>
</comment>
<dbReference type="GO" id="GO:0016616">
    <property type="term" value="F:oxidoreductase activity, acting on the CH-OH group of donors, NAD or NADP as acceptor"/>
    <property type="evidence" value="ECO:0007669"/>
    <property type="project" value="TreeGrafter"/>
</dbReference>
<dbReference type="PANTHER" id="PTHR44229">
    <property type="entry name" value="15-HYDROXYPROSTAGLANDIN DEHYDROGENASE [NAD(+)]"/>
    <property type="match status" value="1"/>
</dbReference>
<dbReference type="SUPFAM" id="SSF51735">
    <property type="entry name" value="NAD(P)-binding Rossmann-fold domains"/>
    <property type="match status" value="1"/>
</dbReference>
<reference evidence="3 4" key="1">
    <citation type="submission" date="2023-08" db="EMBL/GenBank/DDBJ databases">
        <title>Black Yeasts Isolated from many extreme environments.</title>
        <authorList>
            <person name="Coleine C."/>
            <person name="Stajich J.E."/>
            <person name="Selbmann L."/>
        </authorList>
    </citation>
    <scope>NUCLEOTIDE SEQUENCE [LARGE SCALE GENOMIC DNA]</scope>
    <source>
        <strain evidence="3 4">CCFEE 5792</strain>
    </source>
</reference>
<keyword evidence="4" id="KW-1185">Reference proteome</keyword>
<dbReference type="GO" id="GO:0005737">
    <property type="term" value="C:cytoplasm"/>
    <property type="evidence" value="ECO:0007669"/>
    <property type="project" value="TreeGrafter"/>
</dbReference>
<comment type="similarity">
    <text evidence="1">Belongs to the short-chain dehydrogenases/reductases (SDR) family.</text>
</comment>
<dbReference type="Proteomes" id="UP001358417">
    <property type="component" value="Unassembled WGS sequence"/>
</dbReference>
<dbReference type="AlphaFoldDB" id="A0AAV9NAK7"/>
<sequence>MAATKLQGSGAIVTGAGSGINLAFAKALYDQGCGVLIVDVALHRDAVAWIESIRGSSSKTKVVFHKSDASKWTKLDEAFDAFADTFGGVPYIVCPGAGIYEPSHNGFWRDDDVDDHYKILDINLLHPIKMTRIAIRRMLRHKSPGIICCVSSIGAQKPSVITPLYHVSKSGVSNFIRCMASLDEMAGIRVVGVAPGIIKTPLYFDHPEAERFIDKEKDFMLEPEHVARAMLAVCFDSKYPAGTVLEVTDVDNWREVMLLNDPGPQGRAILASKKQEALSDVLAILEQDKQ</sequence>
<evidence type="ECO:0000313" key="4">
    <source>
        <dbReference type="Proteomes" id="UP001358417"/>
    </source>
</evidence>